<evidence type="ECO:0000259" key="14">
    <source>
        <dbReference type="PROSITE" id="PS51186"/>
    </source>
</evidence>
<evidence type="ECO:0000256" key="11">
    <source>
        <dbReference type="ARBA" id="ARBA00049914"/>
    </source>
</evidence>
<evidence type="ECO:0000256" key="6">
    <source>
        <dbReference type="ARBA" id="ARBA00022840"/>
    </source>
</evidence>
<evidence type="ECO:0000256" key="10">
    <source>
        <dbReference type="ARBA" id="ARBA00049889"/>
    </source>
</evidence>
<dbReference type="Pfam" id="PF08351">
    <property type="entry name" value="TmcA_N"/>
    <property type="match status" value="1"/>
</dbReference>
<proteinExistence type="inferred from homology"/>
<comment type="caution">
    <text evidence="12">Lacks conserved residue(s) required for the propagation of feature annotation.</text>
</comment>
<dbReference type="InterPro" id="IPR027417">
    <property type="entry name" value="P-loop_NTPase"/>
</dbReference>
<comment type="catalytic activity">
    <reaction evidence="10">
        <text>a cytidine in RNA + acetyl-CoA + ATP + H2O = an N(4)-acetylcytidine in RNA + ADP + phosphate + CoA + H(+)</text>
        <dbReference type="Rhea" id="RHEA:82211"/>
        <dbReference type="Rhea" id="RHEA-COMP:15704"/>
        <dbReference type="Rhea" id="RHEA-COMP:19834"/>
        <dbReference type="ChEBI" id="CHEBI:15377"/>
        <dbReference type="ChEBI" id="CHEBI:15378"/>
        <dbReference type="ChEBI" id="CHEBI:30616"/>
        <dbReference type="ChEBI" id="CHEBI:43474"/>
        <dbReference type="ChEBI" id="CHEBI:57287"/>
        <dbReference type="ChEBI" id="CHEBI:57288"/>
        <dbReference type="ChEBI" id="CHEBI:74900"/>
        <dbReference type="ChEBI" id="CHEBI:82748"/>
        <dbReference type="ChEBI" id="CHEBI:456216"/>
    </reaction>
</comment>
<reference evidence="15 16" key="1">
    <citation type="submission" date="2018-10" db="EMBL/GenBank/DDBJ databases">
        <title>Co-occurring genomic capacity for anaerobic methane metabolism and dissimilatory sulfite reduction discovered in the Korarchaeota.</title>
        <authorList>
            <person name="Mckay L.J."/>
            <person name="Dlakic M."/>
            <person name="Fields M.W."/>
            <person name="Delmont T.O."/>
            <person name="Eren A.M."/>
            <person name="Jay Z.J."/>
            <person name="Klingelsmith K.B."/>
            <person name="Rusch D.B."/>
            <person name="Inskeep W.P."/>
        </authorList>
    </citation>
    <scope>NUCLEOTIDE SEQUENCE [LARGE SCALE GENOMIC DNA]</scope>
    <source>
        <strain evidence="15 16">MDKW</strain>
    </source>
</reference>
<protein>
    <recommendedName>
        <fullName evidence="12">tRNA(Met) cytidine acetyltransferase TmcA</fullName>
        <ecNumber evidence="12">2.3.1.193</ecNumber>
    </recommendedName>
</protein>
<keyword evidence="16" id="KW-1185">Reference proteome</keyword>
<dbReference type="InterPro" id="IPR024914">
    <property type="entry name" value="tRNA_acetyltr_TmcA"/>
</dbReference>
<dbReference type="GO" id="GO:0051392">
    <property type="term" value="F:tRNA cytidine N4-acetyltransferase activity"/>
    <property type="evidence" value="ECO:0007669"/>
    <property type="project" value="UniProtKB-UniRule"/>
</dbReference>
<dbReference type="InterPro" id="IPR032672">
    <property type="entry name" value="TmcA/NAT10/Kre33"/>
</dbReference>
<comment type="caution">
    <text evidence="15">The sequence shown here is derived from an EMBL/GenBank/DDBJ whole genome shotgun (WGS) entry which is preliminary data.</text>
</comment>
<keyword evidence="1 12" id="KW-0963">Cytoplasm</keyword>
<evidence type="ECO:0000313" key="15">
    <source>
        <dbReference type="EMBL" id="RSN73251.1"/>
    </source>
</evidence>
<keyword evidence="8 12" id="KW-0012">Acyltransferase</keyword>
<dbReference type="AlphaFoldDB" id="A0A429GH76"/>
<gene>
    <name evidence="12" type="primary">tmcA</name>
    <name evidence="15" type="ORF">D6D85_11040</name>
</gene>
<accession>A0A429GH76</accession>
<dbReference type="InterPro" id="IPR016181">
    <property type="entry name" value="Acyl_CoA_acyltransferase"/>
</dbReference>
<dbReference type="GO" id="GO:0002101">
    <property type="term" value="P:tRNA wobble cytosine modification"/>
    <property type="evidence" value="ECO:0007669"/>
    <property type="project" value="UniProtKB-UniRule"/>
</dbReference>
<evidence type="ECO:0000256" key="12">
    <source>
        <dbReference type="HAMAP-Rule" id="MF_01886"/>
    </source>
</evidence>
<dbReference type="CDD" id="cd04301">
    <property type="entry name" value="NAT_SF"/>
    <property type="match status" value="1"/>
</dbReference>
<comment type="function">
    <text evidence="12">Catalyzes the formation of N(4)-acetylcytidine (ac(4)C) at the wobble position of tRNA(Met), by using acetyl-CoA as an acetyl donor and ATP (or GTP).</text>
</comment>
<dbReference type="RefSeq" id="WP_125672018.1">
    <property type="nucleotide sequence ID" value="NZ_RCOS01000125.1"/>
</dbReference>
<feature type="domain" description="N-acetyltransferase" evidence="14">
    <location>
        <begin position="394"/>
        <end position="579"/>
    </location>
</feature>
<comment type="catalytic activity">
    <reaction evidence="12">
        <text>cytidine(34) in elongator tRNA(Met) + acetyl-CoA + ATP + H2O = N(4)-acetylcytidine(34) in elongator tRNA(Met) + ADP + phosphate + CoA + H(+)</text>
        <dbReference type="Rhea" id="RHEA:43788"/>
        <dbReference type="Rhea" id="RHEA-COMP:10693"/>
        <dbReference type="Rhea" id="RHEA-COMP:10694"/>
        <dbReference type="ChEBI" id="CHEBI:15377"/>
        <dbReference type="ChEBI" id="CHEBI:15378"/>
        <dbReference type="ChEBI" id="CHEBI:30616"/>
        <dbReference type="ChEBI" id="CHEBI:43474"/>
        <dbReference type="ChEBI" id="CHEBI:57287"/>
        <dbReference type="ChEBI" id="CHEBI:57288"/>
        <dbReference type="ChEBI" id="CHEBI:74900"/>
        <dbReference type="ChEBI" id="CHEBI:82748"/>
        <dbReference type="ChEBI" id="CHEBI:456216"/>
        <dbReference type="EC" id="2.3.1.193"/>
    </reaction>
</comment>
<dbReference type="Proteomes" id="UP000277582">
    <property type="component" value="Unassembled WGS sequence"/>
</dbReference>
<evidence type="ECO:0000256" key="4">
    <source>
        <dbReference type="ARBA" id="ARBA00022694"/>
    </source>
</evidence>
<dbReference type="InterPro" id="IPR013562">
    <property type="entry name" value="TmcA/NAT10_N"/>
</dbReference>
<keyword evidence="4 12" id="KW-0819">tRNA processing</keyword>
<dbReference type="Pfam" id="PF13718">
    <property type="entry name" value="GNAT_acetyltr_2"/>
    <property type="match status" value="2"/>
</dbReference>
<name>A0A429GH76_9CREN</name>
<dbReference type="Gene3D" id="3.40.50.300">
    <property type="entry name" value="P-loop containing nucleotide triphosphate hydrolases"/>
    <property type="match status" value="1"/>
</dbReference>
<dbReference type="GO" id="GO:1990883">
    <property type="term" value="F:18S rRNA cytidine N-acetyltransferase activity"/>
    <property type="evidence" value="ECO:0007669"/>
    <property type="project" value="TreeGrafter"/>
</dbReference>
<dbReference type="InterPro" id="IPR000182">
    <property type="entry name" value="GNAT_dom"/>
</dbReference>
<feature type="binding site" evidence="12">
    <location>
        <position position="189"/>
    </location>
    <ligand>
        <name>ATP</name>
        <dbReference type="ChEBI" id="CHEBI:30616"/>
    </ligand>
</feature>
<keyword evidence="3 12" id="KW-0808">Transferase</keyword>
<sequence>MYPINPKEAIKKVLSEAERSGERRVLVIKGHEFNSIKDVVEELSREKSVLCVGLPETGNVRTISYEETDSVLGSTFDALFADLSDELRPNDLGILVETVRGGGIIVFLVPDDWLSRLTRFQRELISPPYTERDVRQAFKRRFLESLGSEGVWLLDGEKLMGVERSVEKKKTEKPQSDDPVESLSMSEDQLNVIRTILSSAASPKKQIIAITANRGRGKSAALGLAASLILGRRISRSIGVTASSPDGVQIFFSFLKKGLEAQGMKYNEVKRDGKTVAVISGRRMVFYRSPISMSELDIRIKIVDEAATVPVHLLFRIARKSRLSVFATTVHGYEGSGRGFTMKFLKAMESKNTRFLRLEMRIPIRYPEGDPVELWLYRLLLLDAEPASVKEDEIRYEKLDPEKLDEEKLREFYGIYVLAHYRNRPDDLAMMLDAPHHHMRAVLMGDNVVAAAQICEEGRLNKSMIDAIMERKDSPPGHMIPSRILVHYGNKEFCKLWGWRIVRIAVHPELQGRGIGSRMLSFIHEEAEDAGVDWIGAGFGASPELLKFWLKNGFLPVHMSPQRSDVSGEYSVFVIKPVSEKARRSIEELNAEFKRRILSTLHDVYFDADPEVIRLVLSAGTHEERPRLRFSQILRLRDYIREFNTYEMASDAIKELLISYFMSRAGSLPEDAERILIAKNLQGRPWPLIVRIARKKTMKETIDKVRECVRSLYELYSDVLPRLE</sequence>
<feature type="compositionally biased region" description="Basic and acidic residues" evidence="13">
    <location>
        <begin position="165"/>
        <end position="176"/>
    </location>
</feature>
<evidence type="ECO:0000256" key="7">
    <source>
        <dbReference type="ARBA" id="ARBA00022884"/>
    </source>
</evidence>
<dbReference type="PROSITE" id="PS51186">
    <property type="entry name" value="GNAT"/>
    <property type="match status" value="1"/>
</dbReference>
<dbReference type="Gene3D" id="3.40.630.30">
    <property type="match status" value="1"/>
</dbReference>
<feature type="binding site" evidence="12">
    <location>
        <begin position="504"/>
        <end position="506"/>
    </location>
    <ligand>
        <name>acetyl-CoA</name>
        <dbReference type="ChEBI" id="CHEBI:57288"/>
    </ligand>
</feature>
<comment type="subcellular location">
    <subcellularLocation>
        <location evidence="12">Cytoplasm</location>
    </subcellularLocation>
</comment>
<comment type="catalytic activity">
    <reaction evidence="11">
        <text>a cytidine in mRNA + acetyl-CoA + ATP + H2O = an N(4)-acetylcytidine in mRNA + ADP + phosphate + CoA + H(+)</text>
        <dbReference type="Rhea" id="RHEA:58480"/>
        <dbReference type="Rhea" id="RHEA-COMP:15145"/>
        <dbReference type="Rhea" id="RHEA-COMP:15146"/>
        <dbReference type="ChEBI" id="CHEBI:15377"/>
        <dbReference type="ChEBI" id="CHEBI:15378"/>
        <dbReference type="ChEBI" id="CHEBI:30616"/>
        <dbReference type="ChEBI" id="CHEBI:43474"/>
        <dbReference type="ChEBI" id="CHEBI:57287"/>
        <dbReference type="ChEBI" id="CHEBI:57288"/>
        <dbReference type="ChEBI" id="CHEBI:74900"/>
        <dbReference type="ChEBI" id="CHEBI:82748"/>
        <dbReference type="ChEBI" id="CHEBI:456216"/>
    </reaction>
</comment>
<dbReference type="GO" id="GO:0005524">
    <property type="term" value="F:ATP binding"/>
    <property type="evidence" value="ECO:0007669"/>
    <property type="project" value="UniProtKB-UniRule"/>
</dbReference>
<dbReference type="HAMAP" id="MF_01886">
    <property type="entry name" value="tRNA_acetyltr_TmcA"/>
    <property type="match status" value="1"/>
</dbReference>
<evidence type="ECO:0000256" key="1">
    <source>
        <dbReference type="ARBA" id="ARBA00022490"/>
    </source>
</evidence>
<dbReference type="OrthoDB" id="312894at2157"/>
<evidence type="ECO:0000256" key="3">
    <source>
        <dbReference type="ARBA" id="ARBA00022679"/>
    </source>
</evidence>
<dbReference type="PANTHER" id="PTHR10925">
    <property type="entry name" value="N-ACETYLTRANSFERASE 10"/>
    <property type="match status" value="1"/>
</dbReference>
<evidence type="ECO:0000313" key="16">
    <source>
        <dbReference type="Proteomes" id="UP000277582"/>
    </source>
</evidence>
<evidence type="ECO:0000256" key="8">
    <source>
        <dbReference type="ARBA" id="ARBA00023315"/>
    </source>
</evidence>
<dbReference type="GO" id="GO:0005737">
    <property type="term" value="C:cytoplasm"/>
    <property type="evidence" value="ECO:0007669"/>
    <property type="project" value="UniProtKB-SubCell"/>
</dbReference>
<dbReference type="EMBL" id="RCOS01000125">
    <property type="protein sequence ID" value="RSN73251.1"/>
    <property type="molecule type" value="Genomic_DNA"/>
</dbReference>
<dbReference type="SUPFAM" id="SSF55729">
    <property type="entry name" value="Acyl-CoA N-acyltransferases (Nat)"/>
    <property type="match status" value="1"/>
</dbReference>
<evidence type="ECO:0000256" key="2">
    <source>
        <dbReference type="ARBA" id="ARBA00022555"/>
    </source>
</evidence>
<feature type="region of interest" description="Disordered" evidence="13">
    <location>
        <begin position="165"/>
        <end position="184"/>
    </location>
</feature>
<evidence type="ECO:0000256" key="5">
    <source>
        <dbReference type="ARBA" id="ARBA00022741"/>
    </source>
</evidence>
<dbReference type="PANTHER" id="PTHR10925:SF5">
    <property type="entry name" value="RNA CYTIDINE ACETYLTRANSFERASE"/>
    <property type="match status" value="1"/>
</dbReference>
<dbReference type="Gene3D" id="3.40.50.11040">
    <property type="match status" value="1"/>
</dbReference>
<feature type="binding site" evidence="12">
    <location>
        <position position="544"/>
    </location>
    <ligand>
        <name>acetyl-CoA</name>
        <dbReference type="ChEBI" id="CHEBI:57288"/>
    </ligand>
</feature>
<dbReference type="GO" id="GO:0051391">
    <property type="term" value="P:tRNA acetylation"/>
    <property type="evidence" value="ECO:0007669"/>
    <property type="project" value="UniProtKB-UniRule"/>
</dbReference>
<feature type="binding site" evidence="12">
    <location>
        <position position="365"/>
    </location>
    <ligand>
        <name>ATP</name>
        <dbReference type="ChEBI" id="CHEBI:30616"/>
    </ligand>
</feature>
<comment type="similarity">
    <text evidence="12">Belongs to the TmcA family.</text>
</comment>
<keyword evidence="6 12" id="KW-0067">ATP-binding</keyword>
<dbReference type="GO" id="GO:0000049">
    <property type="term" value="F:tRNA binding"/>
    <property type="evidence" value="ECO:0007669"/>
    <property type="project" value="UniProtKB-UniRule"/>
</dbReference>
<evidence type="ECO:0000256" key="13">
    <source>
        <dbReference type="SAM" id="MobiDB-lite"/>
    </source>
</evidence>
<keyword evidence="7 12" id="KW-0694">RNA-binding</keyword>
<organism evidence="15 16">
    <name type="scientific">Candidatus Methanodesulfokora washburnensis</name>
    <dbReference type="NCBI Taxonomy" id="2478471"/>
    <lineage>
        <taxon>Archaea</taxon>
        <taxon>Thermoproteota</taxon>
        <taxon>Candidatus Korarchaeia</taxon>
        <taxon>Candidatus Korarchaeia incertae sedis</taxon>
        <taxon>Candidatus Methanodesulfokora</taxon>
    </lineage>
</organism>
<dbReference type="Pfam" id="PF05127">
    <property type="entry name" value="NAT10_TcmA_helicase"/>
    <property type="match status" value="1"/>
</dbReference>
<keyword evidence="2 12" id="KW-0820">tRNA-binding</keyword>
<evidence type="ECO:0000256" key="9">
    <source>
        <dbReference type="ARBA" id="ARBA00049883"/>
    </source>
</evidence>
<dbReference type="GO" id="GO:0106162">
    <property type="term" value="F:mRNA N-acetyltransferase activity"/>
    <property type="evidence" value="ECO:0007669"/>
    <property type="project" value="RHEA"/>
</dbReference>
<keyword evidence="5 12" id="KW-0547">Nucleotide-binding</keyword>
<comment type="catalytic activity">
    <reaction evidence="9">
        <text>a cytidine in tRNA + acetyl-CoA + ATP + H2O = an N(4)-acetylcytidine in tRNA + ADP + phosphate + CoA + H(+)</text>
        <dbReference type="Rhea" id="RHEA:53876"/>
        <dbReference type="Rhea" id="RHEA-COMP:13670"/>
        <dbReference type="Rhea" id="RHEA-COMP:13671"/>
        <dbReference type="ChEBI" id="CHEBI:15377"/>
        <dbReference type="ChEBI" id="CHEBI:15378"/>
        <dbReference type="ChEBI" id="CHEBI:30616"/>
        <dbReference type="ChEBI" id="CHEBI:43474"/>
        <dbReference type="ChEBI" id="CHEBI:57287"/>
        <dbReference type="ChEBI" id="CHEBI:57288"/>
        <dbReference type="ChEBI" id="CHEBI:74900"/>
        <dbReference type="ChEBI" id="CHEBI:82748"/>
        <dbReference type="ChEBI" id="CHEBI:456216"/>
    </reaction>
</comment>
<dbReference type="InterPro" id="IPR007807">
    <property type="entry name" value="TcmA/NAT10_helicase"/>
</dbReference>
<dbReference type="EC" id="2.3.1.193" evidence="12"/>
<dbReference type="GO" id="GO:1904812">
    <property type="term" value="P:rRNA acetylation involved in maturation of SSU-rRNA"/>
    <property type="evidence" value="ECO:0007669"/>
    <property type="project" value="TreeGrafter"/>
</dbReference>